<dbReference type="EMBL" id="JACWUN010000009">
    <property type="protein sequence ID" value="MBD1400806.1"/>
    <property type="molecule type" value="Genomic_DNA"/>
</dbReference>
<comment type="similarity">
    <text evidence="9">Belongs to the TatA/E family.</text>
</comment>
<sequence>MFGIGMTEMLLIAALALVILGPKKLPDLARSLGKGFAEFKRATNELKSAIDLETKAEEDRYKAELREKYMEKAARLQAEKGAQVVTAEAQMEQSEGTEKEQAGLASAETVAEQDKETTPHV</sequence>
<dbReference type="InterPro" id="IPR006312">
    <property type="entry name" value="TatA/E"/>
</dbReference>
<evidence type="ECO:0000313" key="12">
    <source>
        <dbReference type="Proteomes" id="UP000632828"/>
    </source>
</evidence>
<keyword evidence="12" id="KW-1185">Reference proteome</keyword>
<dbReference type="AlphaFoldDB" id="A0A8J6QXL0"/>
<dbReference type="GO" id="GO:0033281">
    <property type="term" value="C:TAT protein transport complex"/>
    <property type="evidence" value="ECO:0007669"/>
    <property type="project" value="UniProtKB-UniRule"/>
</dbReference>
<comment type="subcellular location">
    <subcellularLocation>
        <location evidence="9">Cell membrane</location>
        <topology evidence="9">Single-pass membrane protein</topology>
    </subcellularLocation>
    <subcellularLocation>
        <location evidence="1">Membrane</location>
        <topology evidence="1">Single-pass membrane protein</topology>
    </subcellularLocation>
</comment>
<gene>
    <name evidence="9" type="primary">tatA</name>
    <name evidence="11" type="ORF">ICT70_09000</name>
</gene>
<name>A0A8J6QXL0_9BACT</name>
<evidence type="ECO:0000256" key="4">
    <source>
        <dbReference type="ARBA" id="ARBA00022927"/>
    </source>
</evidence>
<dbReference type="Pfam" id="PF02416">
    <property type="entry name" value="TatA_B_E"/>
    <property type="match status" value="1"/>
</dbReference>
<accession>A0A8J6QXL0</accession>
<dbReference type="Gene3D" id="1.20.5.3310">
    <property type="match status" value="1"/>
</dbReference>
<dbReference type="PANTHER" id="PTHR33162">
    <property type="entry name" value="SEC-INDEPENDENT PROTEIN TRANSLOCASE PROTEIN TATA, CHLOROPLASTIC"/>
    <property type="match status" value="1"/>
</dbReference>
<comment type="function">
    <text evidence="8">Part of the twin-arginine translocation (Tat) system that transports large folded proteins containing a characteristic twin-arginine motif in their signal peptide across the thylakoid membrane. Involved in delta pH-dependent protein transport required for chloroplast development, especially thylakoid membrane formation. TATC and TATB mediate precursor recognition, whereas TATA facilitates translocation.</text>
</comment>
<dbReference type="PRINTS" id="PR01506">
    <property type="entry name" value="TATBPROTEIN"/>
</dbReference>
<evidence type="ECO:0000256" key="10">
    <source>
        <dbReference type="SAM" id="MobiDB-lite"/>
    </source>
</evidence>
<dbReference type="NCBIfam" id="NF011430">
    <property type="entry name" value="PRK14861.1"/>
    <property type="match status" value="1"/>
</dbReference>
<reference evidence="11" key="1">
    <citation type="submission" date="2020-09" db="EMBL/GenBank/DDBJ databases">
        <title>Pelobacter alkaliphilus sp. nov., a novel anaerobic arsenate-reducing bacterium from terrestrial mud volcano.</title>
        <authorList>
            <person name="Khomyakova M.A."/>
            <person name="Merkel A.Y."/>
            <person name="Slobodkin A.I."/>
        </authorList>
    </citation>
    <scope>NUCLEOTIDE SEQUENCE</scope>
    <source>
        <strain evidence="11">M08fum</strain>
    </source>
</reference>
<evidence type="ECO:0000256" key="9">
    <source>
        <dbReference type="HAMAP-Rule" id="MF_00236"/>
    </source>
</evidence>
<proteinExistence type="inferred from homology"/>
<evidence type="ECO:0000256" key="7">
    <source>
        <dbReference type="ARBA" id="ARBA00023136"/>
    </source>
</evidence>
<protein>
    <recommendedName>
        <fullName evidence="9">Sec-independent protein translocase protein TatA</fullName>
    </recommendedName>
</protein>
<evidence type="ECO:0000256" key="1">
    <source>
        <dbReference type="ARBA" id="ARBA00004167"/>
    </source>
</evidence>
<keyword evidence="2 9" id="KW-0813">Transport</keyword>
<evidence type="ECO:0000256" key="3">
    <source>
        <dbReference type="ARBA" id="ARBA00022692"/>
    </source>
</evidence>
<feature type="region of interest" description="Disordered" evidence="10">
    <location>
        <begin position="86"/>
        <end position="121"/>
    </location>
</feature>
<dbReference type="InterPro" id="IPR003369">
    <property type="entry name" value="TatA/B/E"/>
</dbReference>
<keyword evidence="9" id="KW-1003">Cell membrane</keyword>
<comment type="caution">
    <text evidence="11">The sequence shown here is derived from an EMBL/GenBank/DDBJ whole genome shotgun (WGS) entry which is preliminary data.</text>
</comment>
<comment type="subunit">
    <text evidence="9">Forms a complex with TatC.</text>
</comment>
<evidence type="ECO:0000256" key="8">
    <source>
        <dbReference type="ARBA" id="ARBA00025340"/>
    </source>
</evidence>
<dbReference type="GO" id="GO:0006886">
    <property type="term" value="P:intracellular protein transport"/>
    <property type="evidence" value="ECO:0007669"/>
    <property type="project" value="UniProtKB-ARBA"/>
</dbReference>
<keyword evidence="3 9" id="KW-0812">Transmembrane</keyword>
<keyword evidence="6 9" id="KW-0811">Translocation</keyword>
<dbReference type="GO" id="GO:0008320">
    <property type="term" value="F:protein transmembrane transporter activity"/>
    <property type="evidence" value="ECO:0007669"/>
    <property type="project" value="UniProtKB-UniRule"/>
</dbReference>
<keyword evidence="4 9" id="KW-0653">Protein transport</keyword>
<dbReference type="HAMAP" id="MF_00236">
    <property type="entry name" value="TatA_E"/>
    <property type="match status" value="1"/>
</dbReference>
<keyword evidence="7 9" id="KW-0472">Membrane</keyword>
<comment type="function">
    <text evidence="9">Part of the twin-arginine translocation (Tat) system that transports large folded proteins containing a characteristic twin-arginine motif in their signal peptide across membranes. TatA could form the protein-conducting channel of the Tat system.</text>
</comment>
<evidence type="ECO:0000256" key="5">
    <source>
        <dbReference type="ARBA" id="ARBA00022989"/>
    </source>
</evidence>
<evidence type="ECO:0000256" key="6">
    <source>
        <dbReference type="ARBA" id="ARBA00023010"/>
    </source>
</evidence>
<feature type="compositionally biased region" description="Basic and acidic residues" evidence="10">
    <location>
        <begin position="112"/>
        <end position="121"/>
    </location>
</feature>
<organism evidence="11 12">
    <name type="scientific">Pelovirga terrestris</name>
    <dbReference type="NCBI Taxonomy" id="2771352"/>
    <lineage>
        <taxon>Bacteria</taxon>
        <taxon>Pseudomonadati</taxon>
        <taxon>Thermodesulfobacteriota</taxon>
        <taxon>Desulfuromonadia</taxon>
        <taxon>Geobacterales</taxon>
        <taxon>Geobacteraceae</taxon>
        <taxon>Pelovirga</taxon>
    </lineage>
</organism>
<evidence type="ECO:0000256" key="2">
    <source>
        <dbReference type="ARBA" id="ARBA00022448"/>
    </source>
</evidence>
<keyword evidence="5 9" id="KW-1133">Transmembrane helix</keyword>
<dbReference type="PANTHER" id="PTHR33162:SF1">
    <property type="entry name" value="SEC-INDEPENDENT PROTEIN TRANSLOCASE PROTEIN TATA, CHLOROPLASTIC"/>
    <property type="match status" value="1"/>
</dbReference>
<evidence type="ECO:0000313" key="11">
    <source>
        <dbReference type="EMBL" id="MBD1400806.1"/>
    </source>
</evidence>
<dbReference type="GO" id="GO:0043953">
    <property type="term" value="P:protein transport by the Tat complex"/>
    <property type="evidence" value="ECO:0007669"/>
    <property type="project" value="UniProtKB-UniRule"/>
</dbReference>
<dbReference type="Proteomes" id="UP000632828">
    <property type="component" value="Unassembled WGS sequence"/>
</dbReference>